<sequence>MLIRVRTNVGLWRVDNLDESSSDIQSILDGIARTRPHVEYETPMSTDPACKCHLDPNRPLAEQGLRHGSMVHCRVDPSTTADATAQQKAAEGGEEGEAKGAGEQKNEGWSESSSNMKRIIGKDGTIKLVHAEGGEGPSVDRGWRKGMLPLRDMKMSWTLQEFMDMDNQFTFKIQRQEESWVGKGGVSLDTDSANDFQGYLRRFNFQRNRFGFLYGRFVDEEVDEKDKPKKMDDRAAEPPKNQKVIVEAIYEPPQEADPDAAEGFRVLDDDDEETVENLASMLGLRRVGWIFGHPPREEGFQLSAAEVIMAAELQLEAAGGVEPTPFVTVKVTVGDDGNVSFEAFQVSRQCMEMVAEEALQVGPNPGFCGVSDTFTAIQEGKNSKTVENNFFLTVVPIVQHASETFVSQFPRPNRDHDDRTQSHEEMKRQLSKSGSAGWTFVDLLSDFNLLLYLCKFLDAATDMPKICESVVNRDVPLDDGYKIIITSMAGMDGSY</sequence>
<dbReference type="InterPro" id="IPR007717">
    <property type="entry name" value="NPL4_C"/>
</dbReference>
<dbReference type="GO" id="GO:0005634">
    <property type="term" value="C:nucleus"/>
    <property type="evidence" value="ECO:0007669"/>
    <property type="project" value="TreeGrafter"/>
</dbReference>
<feature type="domain" description="MPN" evidence="3">
    <location>
        <begin position="185"/>
        <end position="350"/>
    </location>
</feature>
<protein>
    <recommendedName>
        <fullName evidence="3">MPN domain-containing protein</fullName>
    </recommendedName>
</protein>
<dbReference type="GO" id="GO:0031625">
    <property type="term" value="F:ubiquitin protein ligase binding"/>
    <property type="evidence" value="ECO:0007669"/>
    <property type="project" value="TreeGrafter"/>
</dbReference>
<dbReference type="Gene3D" id="3.40.140.10">
    <property type="entry name" value="Cytidine Deaminase, domain 2"/>
    <property type="match status" value="1"/>
</dbReference>
<feature type="compositionally biased region" description="Low complexity" evidence="2">
    <location>
        <begin position="79"/>
        <end position="90"/>
    </location>
</feature>
<dbReference type="GO" id="GO:0006511">
    <property type="term" value="P:ubiquitin-dependent protein catabolic process"/>
    <property type="evidence" value="ECO:0007669"/>
    <property type="project" value="InterPro"/>
</dbReference>
<feature type="region of interest" description="Disordered" evidence="2">
    <location>
        <begin position="79"/>
        <end position="113"/>
    </location>
</feature>
<dbReference type="PANTHER" id="PTHR12710:SF0">
    <property type="entry name" value="NUCLEAR PROTEIN LOCALIZATION PROTEIN 4 HOMOLOG"/>
    <property type="match status" value="1"/>
</dbReference>
<reference evidence="4" key="1">
    <citation type="submission" date="2021-01" db="EMBL/GenBank/DDBJ databases">
        <authorList>
            <person name="Corre E."/>
            <person name="Pelletier E."/>
            <person name="Niang G."/>
            <person name="Scheremetjew M."/>
            <person name="Finn R."/>
            <person name="Kale V."/>
            <person name="Holt S."/>
            <person name="Cochrane G."/>
            <person name="Meng A."/>
            <person name="Brown T."/>
            <person name="Cohen L."/>
        </authorList>
    </citation>
    <scope>NUCLEOTIDE SEQUENCE</scope>
    <source>
        <strain evidence="4">Isolate 1302-5</strain>
    </source>
</reference>
<name>A0A7S4JEK5_9STRA</name>
<dbReference type="CDD" id="cd08061">
    <property type="entry name" value="MPN_NPL4"/>
    <property type="match status" value="1"/>
</dbReference>
<evidence type="ECO:0000259" key="3">
    <source>
        <dbReference type="PROSITE" id="PS50249"/>
    </source>
</evidence>
<proteinExistence type="inferred from homology"/>
<dbReference type="GO" id="GO:0043130">
    <property type="term" value="F:ubiquitin binding"/>
    <property type="evidence" value="ECO:0007669"/>
    <property type="project" value="TreeGrafter"/>
</dbReference>
<feature type="region of interest" description="Disordered" evidence="2">
    <location>
        <begin position="409"/>
        <end position="430"/>
    </location>
</feature>
<evidence type="ECO:0000256" key="1">
    <source>
        <dbReference type="ARBA" id="ARBA00011025"/>
    </source>
</evidence>
<feature type="compositionally biased region" description="Basic and acidic residues" evidence="2">
    <location>
        <begin position="96"/>
        <end position="108"/>
    </location>
</feature>
<dbReference type="InterPro" id="IPR016563">
    <property type="entry name" value="Npl4"/>
</dbReference>
<evidence type="ECO:0000313" key="4">
    <source>
        <dbReference type="EMBL" id="CAE2261188.1"/>
    </source>
</evidence>
<comment type="similarity">
    <text evidence="1">Belongs to the NPL4 family.</text>
</comment>
<dbReference type="PANTHER" id="PTHR12710">
    <property type="entry name" value="NUCLEAR PROTEIN LOCALIZATION 4"/>
    <property type="match status" value="1"/>
</dbReference>
<gene>
    <name evidence="4" type="ORF">OAUR00152_LOCUS26928</name>
</gene>
<dbReference type="AlphaFoldDB" id="A0A7S4JEK5"/>
<dbReference type="Pfam" id="PF05021">
    <property type="entry name" value="NPL4"/>
    <property type="match status" value="1"/>
</dbReference>
<dbReference type="PROSITE" id="PS50249">
    <property type="entry name" value="MPN"/>
    <property type="match status" value="1"/>
</dbReference>
<accession>A0A7S4JEK5</accession>
<dbReference type="InterPro" id="IPR037518">
    <property type="entry name" value="MPN"/>
</dbReference>
<feature type="compositionally biased region" description="Basic and acidic residues" evidence="2">
    <location>
        <begin position="412"/>
        <end position="428"/>
    </location>
</feature>
<dbReference type="EMBL" id="HBKQ01038897">
    <property type="protein sequence ID" value="CAE2261188.1"/>
    <property type="molecule type" value="Transcribed_RNA"/>
</dbReference>
<evidence type="ECO:0000256" key="2">
    <source>
        <dbReference type="SAM" id="MobiDB-lite"/>
    </source>
</evidence>
<organism evidence="4">
    <name type="scientific">Odontella aurita</name>
    <dbReference type="NCBI Taxonomy" id="265563"/>
    <lineage>
        <taxon>Eukaryota</taxon>
        <taxon>Sar</taxon>
        <taxon>Stramenopiles</taxon>
        <taxon>Ochrophyta</taxon>
        <taxon>Bacillariophyta</taxon>
        <taxon>Mediophyceae</taxon>
        <taxon>Biddulphiophycidae</taxon>
        <taxon>Eupodiscales</taxon>
        <taxon>Odontellaceae</taxon>
        <taxon>Odontella</taxon>
    </lineage>
</organism>